<dbReference type="InterPro" id="IPR003785">
    <property type="entry name" value="Creatininase/forma_Hydrolase"/>
</dbReference>
<keyword evidence="7" id="KW-1185">Reference proteome</keyword>
<evidence type="ECO:0000313" key="6">
    <source>
        <dbReference type="EMBL" id="MFL4469846.1"/>
    </source>
</evidence>
<dbReference type="EMBL" id="JBHDIY010000002">
    <property type="protein sequence ID" value="MFL4469846.1"/>
    <property type="molecule type" value="Genomic_DNA"/>
</dbReference>
<comment type="similarity">
    <text evidence="5">Belongs to the creatininase superfamily.</text>
</comment>
<dbReference type="Gene3D" id="3.40.50.10310">
    <property type="entry name" value="Creatininase"/>
    <property type="match status" value="1"/>
</dbReference>
<organism evidence="6 7">
    <name type="scientific">Tateyamaria armeniaca</name>
    <dbReference type="NCBI Taxonomy" id="2518930"/>
    <lineage>
        <taxon>Bacteria</taxon>
        <taxon>Pseudomonadati</taxon>
        <taxon>Pseudomonadota</taxon>
        <taxon>Alphaproteobacteria</taxon>
        <taxon>Rhodobacterales</taxon>
        <taxon>Roseobacteraceae</taxon>
        <taxon>Tateyamaria</taxon>
    </lineage>
</organism>
<name>A0ABW8URW4_9RHOB</name>
<protein>
    <submittedName>
        <fullName evidence="6">Creatininase family protein</fullName>
    </submittedName>
</protein>
<dbReference type="PANTHER" id="PTHR35005:SF1">
    <property type="entry name" value="2-AMINO-5-FORMYLAMINO-6-RIBOSYLAMINOPYRIMIDIN-4(3H)-ONE 5'-MONOPHOSPHATE DEFORMYLASE"/>
    <property type="match status" value="1"/>
</dbReference>
<evidence type="ECO:0000256" key="4">
    <source>
        <dbReference type="ARBA" id="ARBA00022833"/>
    </source>
</evidence>
<dbReference type="RefSeq" id="WP_407591746.1">
    <property type="nucleotide sequence ID" value="NZ_JBHDIY010000002.1"/>
</dbReference>
<dbReference type="SUPFAM" id="SSF102215">
    <property type="entry name" value="Creatininase"/>
    <property type="match status" value="1"/>
</dbReference>
<reference evidence="6 7" key="1">
    <citation type="submission" date="2024-08" db="EMBL/GenBank/DDBJ databases">
        <title>Tateyamaria sp. nov., isolated from marine algae.</title>
        <authorList>
            <person name="Choi B.J."/>
            <person name="Kim J.M."/>
            <person name="Lee J.K."/>
            <person name="Choi D.G."/>
            <person name="Bayburt H."/>
            <person name="Baek J.H."/>
            <person name="Han D.M."/>
            <person name="Jeon C.O."/>
        </authorList>
    </citation>
    <scope>NUCLEOTIDE SEQUENCE [LARGE SCALE GENOMIC DNA]</scope>
    <source>
        <strain evidence="6 7">KMU-156</strain>
    </source>
</reference>
<accession>A0ABW8URW4</accession>
<dbReference type="Pfam" id="PF02633">
    <property type="entry name" value="Creatininase"/>
    <property type="match status" value="1"/>
</dbReference>
<keyword evidence="4" id="KW-0862">Zinc</keyword>
<comment type="cofactor">
    <cofactor evidence="1">
        <name>Zn(2+)</name>
        <dbReference type="ChEBI" id="CHEBI:29105"/>
    </cofactor>
</comment>
<evidence type="ECO:0000256" key="2">
    <source>
        <dbReference type="ARBA" id="ARBA00022723"/>
    </source>
</evidence>
<evidence type="ECO:0000313" key="7">
    <source>
        <dbReference type="Proteomes" id="UP001627408"/>
    </source>
</evidence>
<evidence type="ECO:0000256" key="1">
    <source>
        <dbReference type="ARBA" id="ARBA00001947"/>
    </source>
</evidence>
<proteinExistence type="inferred from homology"/>
<evidence type="ECO:0000256" key="3">
    <source>
        <dbReference type="ARBA" id="ARBA00022801"/>
    </source>
</evidence>
<dbReference type="PANTHER" id="PTHR35005">
    <property type="entry name" value="3-DEHYDRO-SCYLLO-INOSOSE HYDROLASE"/>
    <property type="match status" value="1"/>
</dbReference>
<comment type="caution">
    <text evidence="6">The sequence shown here is derived from an EMBL/GenBank/DDBJ whole genome shotgun (WGS) entry which is preliminary data.</text>
</comment>
<gene>
    <name evidence="6" type="ORF">ACERZ8_08205</name>
</gene>
<sequence length="256" mass="27199">MIPLWSELKRGDLDTLPPDTIAILPLGATEQHGPHLPFCVDTTLSEAVLTRTHTTGHALQLPTLTITKSDEHTAHAGTLAFSAETLLAVLRDIAASVARAGVKRLVYFNGHGGNTAVLEIAARAARIDHGLITAHTSWFAFADISDFDPTALAHDLHAGDIETSAMLAARADLVAMEQAQNFTTRMQEWEAAGHQTGLTGQPARPGWIIDDLNSDGALGNAAAATSDKGRALLDTAAHVFGRWLEDFASFETGAPE</sequence>
<evidence type="ECO:0000256" key="5">
    <source>
        <dbReference type="ARBA" id="ARBA00024029"/>
    </source>
</evidence>
<dbReference type="InterPro" id="IPR024087">
    <property type="entry name" value="Creatininase-like_sf"/>
</dbReference>
<keyword evidence="2" id="KW-0479">Metal-binding</keyword>
<dbReference type="Proteomes" id="UP001627408">
    <property type="component" value="Unassembled WGS sequence"/>
</dbReference>
<keyword evidence="3" id="KW-0378">Hydrolase</keyword>